<dbReference type="InterPro" id="IPR051538">
    <property type="entry name" value="Acyl-CoA_Synth/Transferase"/>
</dbReference>
<dbReference type="InterPro" id="IPR011761">
    <property type="entry name" value="ATP-grasp"/>
</dbReference>
<dbReference type="Pfam" id="PF19045">
    <property type="entry name" value="Ligase_CoA_2"/>
    <property type="match status" value="1"/>
</dbReference>
<keyword evidence="3 5" id="KW-0067">ATP-binding</keyword>
<keyword evidence="2 5" id="KW-0547">Nucleotide-binding</keyword>
<dbReference type="Gene3D" id="3.40.50.720">
    <property type="entry name" value="NAD(P)-binding Rossmann-like Domain"/>
    <property type="match status" value="1"/>
</dbReference>
<dbReference type="Gene3D" id="3.40.630.30">
    <property type="match status" value="1"/>
</dbReference>
<dbReference type="RefSeq" id="WP_168696600.1">
    <property type="nucleotide sequence ID" value="NZ_CP051206.1"/>
</dbReference>
<dbReference type="PANTHER" id="PTHR43334:SF1">
    <property type="entry name" value="3-HYDROXYPROPIONATE--COA LIGASE [ADP-FORMING]"/>
    <property type="match status" value="1"/>
</dbReference>
<name>A0A6H2C1U4_DOLFA</name>
<dbReference type="PROSITE" id="PS50975">
    <property type="entry name" value="ATP_GRASP"/>
    <property type="match status" value="1"/>
</dbReference>
<dbReference type="KEGG" id="dfs:HGD76_18150"/>
<dbReference type="Gene3D" id="3.30.1490.20">
    <property type="entry name" value="ATP-grasp fold, A domain"/>
    <property type="match status" value="1"/>
</dbReference>
<dbReference type="SUPFAM" id="SSF56059">
    <property type="entry name" value="Glutathione synthetase ATP-binding domain-like"/>
    <property type="match status" value="1"/>
</dbReference>
<dbReference type="FunFam" id="3.30.1490.20:FF:000020">
    <property type="entry name" value="Protein lysine acetyltransferase"/>
    <property type="match status" value="1"/>
</dbReference>
<evidence type="ECO:0000259" key="7">
    <source>
        <dbReference type="PROSITE" id="PS51186"/>
    </source>
</evidence>
<dbReference type="PANTHER" id="PTHR43334">
    <property type="entry name" value="ACETATE--COA LIGASE [ADP-FORMING]"/>
    <property type="match status" value="1"/>
</dbReference>
<dbReference type="PROSITE" id="PS51186">
    <property type="entry name" value="GNAT"/>
    <property type="match status" value="1"/>
</dbReference>
<reference evidence="8 9" key="1">
    <citation type="submission" date="2020-04" db="EMBL/GenBank/DDBJ databases">
        <title>Genome-Wide Identification of 5-Methylcytosine Sites in Bacterial Genomes By High-Throughput Sequencing of MspJI Restriction Fragments.</title>
        <authorList>
            <person name="Wu V."/>
        </authorList>
    </citation>
    <scope>NUCLEOTIDE SEQUENCE [LARGE SCALE GENOMIC DNA]</scope>
    <source>
        <strain evidence="8 9">CCAP 1403/13f</strain>
    </source>
</reference>
<keyword evidence="8" id="KW-0808">Transferase</keyword>
<dbReference type="SUPFAM" id="SSF55729">
    <property type="entry name" value="Acyl-CoA N-acyltransferases (Nat)"/>
    <property type="match status" value="1"/>
</dbReference>
<dbReference type="SUPFAM" id="SSF52210">
    <property type="entry name" value="Succinyl-CoA synthetase domains"/>
    <property type="match status" value="2"/>
</dbReference>
<evidence type="ECO:0000256" key="5">
    <source>
        <dbReference type="PROSITE-ProRule" id="PRU00409"/>
    </source>
</evidence>
<evidence type="ECO:0000313" key="8">
    <source>
        <dbReference type="EMBL" id="QJB45802.1"/>
    </source>
</evidence>
<evidence type="ECO:0000256" key="4">
    <source>
        <dbReference type="ARBA" id="ARBA00060888"/>
    </source>
</evidence>
<dbReference type="EMBL" id="CP051206">
    <property type="protein sequence ID" value="QJB45802.1"/>
    <property type="molecule type" value="Genomic_DNA"/>
</dbReference>
<dbReference type="InterPro" id="IPR036291">
    <property type="entry name" value="NAD(P)-bd_dom_sf"/>
</dbReference>
<feature type="domain" description="ATP-grasp" evidence="6">
    <location>
        <begin position="517"/>
        <end position="553"/>
    </location>
</feature>
<dbReference type="Pfam" id="PF13302">
    <property type="entry name" value="Acetyltransf_3"/>
    <property type="match status" value="1"/>
</dbReference>
<dbReference type="InterPro" id="IPR016181">
    <property type="entry name" value="Acyl_CoA_acyltransferase"/>
</dbReference>
<comment type="similarity">
    <text evidence="4">In the N-terminal section; belongs to the acetate CoA ligase alpha subunit family.</text>
</comment>
<keyword evidence="1 8" id="KW-0436">Ligase</keyword>
<dbReference type="InterPro" id="IPR003781">
    <property type="entry name" value="CoA-bd"/>
</dbReference>
<evidence type="ECO:0000256" key="1">
    <source>
        <dbReference type="ARBA" id="ARBA00022598"/>
    </source>
</evidence>
<dbReference type="Pfam" id="PF13607">
    <property type="entry name" value="Succ_CoA_lig"/>
    <property type="match status" value="1"/>
</dbReference>
<dbReference type="SMART" id="SM00881">
    <property type="entry name" value="CoA_binding"/>
    <property type="match status" value="1"/>
</dbReference>
<dbReference type="Pfam" id="PF13549">
    <property type="entry name" value="ATP-grasp_5"/>
    <property type="match status" value="1"/>
</dbReference>
<organism evidence="8 9">
    <name type="scientific">Dolichospermum flos-aquae CCAP 1403/13F</name>
    <dbReference type="NCBI Taxonomy" id="315271"/>
    <lineage>
        <taxon>Bacteria</taxon>
        <taxon>Bacillati</taxon>
        <taxon>Cyanobacteriota</taxon>
        <taxon>Cyanophyceae</taxon>
        <taxon>Nostocales</taxon>
        <taxon>Aphanizomenonaceae</taxon>
        <taxon>Dolichospermum</taxon>
    </lineage>
</organism>
<dbReference type="InterPro" id="IPR013815">
    <property type="entry name" value="ATP_grasp_subdomain_1"/>
</dbReference>
<dbReference type="Gene3D" id="3.30.470.20">
    <property type="entry name" value="ATP-grasp fold, B domain"/>
    <property type="match status" value="1"/>
</dbReference>
<evidence type="ECO:0000256" key="3">
    <source>
        <dbReference type="ARBA" id="ARBA00022840"/>
    </source>
</evidence>
<dbReference type="InterPro" id="IPR016102">
    <property type="entry name" value="Succinyl-CoA_synth-like"/>
</dbReference>
<dbReference type="GO" id="GO:0016747">
    <property type="term" value="F:acyltransferase activity, transferring groups other than amino-acyl groups"/>
    <property type="evidence" value="ECO:0007669"/>
    <property type="project" value="InterPro"/>
</dbReference>
<accession>A0A6H2C1U4</accession>
<evidence type="ECO:0000259" key="6">
    <source>
        <dbReference type="PROSITE" id="PS50975"/>
    </source>
</evidence>
<dbReference type="SUPFAM" id="SSF51735">
    <property type="entry name" value="NAD(P)-binding Rossmann-fold domains"/>
    <property type="match status" value="1"/>
</dbReference>
<gene>
    <name evidence="8" type="ORF">HGD76_18150</name>
</gene>
<evidence type="ECO:0000313" key="9">
    <source>
        <dbReference type="Proteomes" id="UP000502433"/>
    </source>
</evidence>
<dbReference type="GO" id="GO:0005524">
    <property type="term" value="F:ATP binding"/>
    <property type="evidence" value="ECO:0007669"/>
    <property type="project" value="UniProtKB-UniRule"/>
</dbReference>
<dbReference type="Proteomes" id="UP000502433">
    <property type="component" value="Chromosome"/>
</dbReference>
<dbReference type="InterPro" id="IPR043938">
    <property type="entry name" value="Ligase_CoA_dom"/>
</dbReference>
<dbReference type="GO" id="GO:0046872">
    <property type="term" value="F:metal ion binding"/>
    <property type="evidence" value="ECO:0007669"/>
    <property type="project" value="InterPro"/>
</dbReference>
<dbReference type="InterPro" id="IPR032875">
    <property type="entry name" value="Succ_CoA_lig_flav_dom"/>
</dbReference>
<feature type="domain" description="N-acetyltransferase" evidence="7">
    <location>
        <begin position="763"/>
        <end position="922"/>
    </location>
</feature>
<dbReference type="Gene3D" id="3.40.50.261">
    <property type="entry name" value="Succinyl-CoA synthetase domains"/>
    <property type="match status" value="2"/>
</dbReference>
<dbReference type="GO" id="GO:0043758">
    <property type="term" value="F:acetate-CoA ligase (ADP-forming) activity"/>
    <property type="evidence" value="ECO:0007669"/>
    <property type="project" value="InterPro"/>
</dbReference>
<dbReference type="InterPro" id="IPR000182">
    <property type="entry name" value="GNAT_dom"/>
</dbReference>
<dbReference type="AlphaFoldDB" id="A0A6H2C1U4"/>
<proteinExistence type="inferred from homology"/>
<sequence>MEAPIKPIINKPYNIFCPEKLNPLDAIFAPNTVAVIGASEKPGSVGRNLLWNLITNPFGGTVFPVNPQHSSILGIKAYSTIFDVPEKIDLAVIATPASTVPKIIADGVESGIKGAIIISAGFKEVGEKGLTLEQEILQQAHRGKIKIIGPNCLGVMNPISGLNATFASKMALPGTVGFISQSGALCTSVLDWSLQENVGFSAFISIGSMLDIGWGDLIYYLGDDPHTKSIVIYMESIGDARSFLSAAREVALTKPIIVIKAGRTTAAAKAAASHTGALTGNDAVLDAAFRRCGVLRVNSISDLFDMSEVLAKQPRPQGSRLTILTNAGGPGVLATDTLIENGGELAAISPEIMTSLNDILPPQWSHNNPIDILGDADPQRYKKALEIVTKDPNSDGLLVILTPQAMTDPTQIAEQLKPYVQMSGKPILASWMGGADVAAGQQILNRQGIPTYAYPDTAARVFSYMWKSSYNLRGIYETPVLPTLTCDANTRNCSIVENIIQAAKTAKRTILTEFESKDILAAYGIPVVAGCIAESADKAVECAENLGYPVVLKLYSQTITHKTDVGGVQLNLQNAESVKLAYQNIETSVKQKAKAADFLGVTVQPMIKTDGYELIIGSSLDPQFGPVLLFGAGGQLVEVFQDSSIALPPLNTTLARRMMEQTKIYKALQGVRGRKSIDIAALEQLMVEFSQLVVEQPGIKEIDINPLLAIPPTPIHPGGLIALDARIVLHSADVEKHQLPKLAIRPYPSQYISDWKLNNGTPITIRPIRPEDEPLMVEFHKTLSEESVYFRYFHMIKLSQRITHERLTRICFIDYDREMALVAEYQNPETENREILAVGRLSKLHGSNAAEFAMLVSDKFQDQGLGTELLRRLLEVGKNEKSCCIYADILADNSGMQRVCEKLGFQITNTSDTTVLRAEIKL</sequence>
<reference evidence="8 9" key="2">
    <citation type="submission" date="2020-04" db="EMBL/GenBank/DDBJ databases">
        <authorList>
            <person name="Fomenkov A."/>
            <person name="Anton B.P."/>
            <person name="Roberts R.J."/>
        </authorList>
    </citation>
    <scope>NUCLEOTIDE SEQUENCE [LARGE SCALE GENOMIC DNA]</scope>
    <source>
        <strain evidence="8 9">CCAP 1403/13f</strain>
    </source>
</reference>
<dbReference type="Pfam" id="PF13380">
    <property type="entry name" value="CoA_binding_2"/>
    <property type="match status" value="1"/>
</dbReference>
<protein>
    <submittedName>
        <fullName evidence="8">Bifunctional acetate--CoA ligase family protein/GNAT family N-acetyltransferase</fullName>
    </submittedName>
</protein>
<evidence type="ECO:0000256" key="2">
    <source>
        <dbReference type="ARBA" id="ARBA00022741"/>
    </source>
</evidence>